<evidence type="ECO:0000259" key="1">
    <source>
        <dbReference type="PROSITE" id="PS51819"/>
    </source>
</evidence>
<gene>
    <name evidence="2" type="ORF">E0F26_07490</name>
</gene>
<accession>A0ABY6Q7E8</accession>
<dbReference type="CDD" id="cd07252">
    <property type="entry name" value="BphC1-RGP6_N_like"/>
    <property type="match status" value="1"/>
</dbReference>
<dbReference type="InterPro" id="IPR004360">
    <property type="entry name" value="Glyas_Fos-R_dOase_dom"/>
</dbReference>
<name>A0ABY6Q7E8_9GAMM</name>
<feature type="domain" description="VOC" evidence="1">
    <location>
        <begin position="145"/>
        <end position="270"/>
    </location>
</feature>
<proteinExistence type="predicted"/>
<feature type="domain" description="VOC" evidence="1">
    <location>
        <begin position="5"/>
        <end position="122"/>
    </location>
</feature>
<dbReference type="Pfam" id="PF00903">
    <property type="entry name" value="Glyoxalase"/>
    <property type="match status" value="1"/>
</dbReference>
<dbReference type="EMBL" id="CP036501">
    <property type="protein sequence ID" value="UZP74591.1"/>
    <property type="molecule type" value="Genomic_DNA"/>
</dbReference>
<dbReference type="PROSITE" id="PS51819">
    <property type="entry name" value="VOC"/>
    <property type="match status" value="2"/>
</dbReference>
<dbReference type="Gene3D" id="3.10.180.10">
    <property type="entry name" value="2,3-Dihydroxybiphenyl 1,2-Dioxygenase, domain 1"/>
    <property type="match status" value="2"/>
</dbReference>
<keyword evidence="3" id="KW-1185">Reference proteome</keyword>
<organism evidence="2 3">
    <name type="scientific">Candidatus Paraluminiphilus aquimaris</name>
    <dbReference type="NCBI Taxonomy" id="2518994"/>
    <lineage>
        <taxon>Bacteria</taxon>
        <taxon>Pseudomonadati</taxon>
        <taxon>Pseudomonadota</taxon>
        <taxon>Gammaproteobacteria</taxon>
        <taxon>Cellvibrionales</taxon>
        <taxon>Halieaceae</taxon>
        <taxon>Candidatus Paraluminiphilus</taxon>
    </lineage>
</organism>
<dbReference type="InterPro" id="IPR029068">
    <property type="entry name" value="Glyas_Bleomycin-R_OHBP_Dase"/>
</dbReference>
<sequence length="301" mass="33135">MSIKSLGYIGVNATTLSQWKGFACDVMGLEDVSSRLGDDKTHYFKMDDHPYRVFVQAAEADGLAVCGWETNNQNGLDDVAAALSSAGVSFTWGDDATIAKRRVQNLLSFTDPAGNHHEAYWGVVSDFKGLNSPQGVSGFVTGDQGLGHIVLPAPNFDETSQFFIDVLGFGLSDLMKLRFTPDPDEPVKRLWFMHCNRRHHSLGLLELPHPAGCIHVMTEVNNVDEVGLCNDRRIAADVKLTGTLGRHANDHMVSFYMQSPAGFDVEYGAEGRTIDEWDAYEVFESTVVSFWGHDFSVGHAD</sequence>
<dbReference type="InterPro" id="IPR037523">
    <property type="entry name" value="VOC_core"/>
</dbReference>
<dbReference type="RefSeq" id="WP_279241047.1">
    <property type="nucleotide sequence ID" value="NZ_CP036501.1"/>
</dbReference>
<reference evidence="2 3" key="1">
    <citation type="submission" date="2019-02" db="EMBL/GenBank/DDBJ databases">
        <title>Halieaceae_genomes.</title>
        <authorList>
            <person name="Li S.-H."/>
        </authorList>
    </citation>
    <scope>NUCLEOTIDE SEQUENCE [LARGE SCALE GENOMIC DNA]</scope>
    <source>
        <strain evidence="2 3">JH123</strain>
    </source>
</reference>
<protein>
    <submittedName>
        <fullName evidence="2">Biphenyl 2,3-dioxygenase</fullName>
    </submittedName>
</protein>
<dbReference type="CDD" id="cd07237">
    <property type="entry name" value="BphC1-RGP6_C_like"/>
    <property type="match status" value="1"/>
</dbReference>
<dbReference type="Proteomes" id="UP001317963">
    <property type="component" value="Chromosome"/>
</dbReference>
<dbReference type="SUPFAM" id="SSF54593">
    <property type="entry name" value="Glyoxalase/Bleomycin resistance protein/Dihydroxybiphenyl dioxygenase"/>
    <property type="match status" value="1"/>
</dbReference>
<evidence type="ECO:0000313" key="2">
    <source>
        <dbReference type="EMBL" id="UZP74591.1"/>
    </source>
</evidence>
<dbReference type="Pfam" id="PF22632">
    <property type="entry name" value="BphC_D1"/>
    <property type="match status" value="1"/>
</dbReference>
<evidence type="ECO:0000313" key="3">
    <source>
        <dbReference type="Proteomes" id="UP001317963"/>
    </source>
</evidence>